<protein>
    <submittedName>
        <fullName evidence="1">PNOB8-type integrase</fullName>
    </submittedName>
</protein>
<evidence type="ECO:0000313" key="2">
    <source>
        <dbReference type="Proteomes" id="UP000002307"/>
    </source>
</evidence>
<reference evidence="1 2" key="1">
    <citation type="journal article" date="2009" name="Proc. Natl. Acad. Sci. U.S.A.">
        <title>Biogeography of the Sulfolobus islandicus pan-genome.</title>
        <authorList>
            <person name="Reno M.L."/>
            <person name="Held N.L."/>
            <person name="Fields C.J."/>
            <person name="Burke P.V."/>
            <person name="Whitaker R.J."/>
        </authorList>
    </citation>
    <scope>NUCLEOTIDE SEQUENCE [LARGE SCALE GENOMIC DNA]</scope>
    <source>
        <strain evidence="1 2">M.16.27</strain>
    </source>
</reference>
<name>C3N2G8_SACI3</name>
<evidence type="ECO:0000313" key="1">
    <source>
        <dbReference type="EMBL" id="ACP56422.1"/>
    </source>
</evidence>
<gene>
    <name evidence="1" type="ordered locus">M1627_2579</name>
</gene>
<dbReference type="GeneID" id="7813520"/>
<dbReference type="RefSeq" id="WP_012719189.1">
    <property type="nucleotide sequence ID" value="NC_012632.1"/>
</dbReference>
<sequence length="252" mass="29515">MANLVDVSKLTKEQKIRLLEKAKEKLGMGKLQEITGRSRKQLYLYLRGYDERGKELDIPQEVMEKIVNALTVDEVYEVVHGFNPREVTINDAIAVISKAVRDPGFRSMFFMLLQKQFGEYLRQTSTSYLVTKEDVELFEKLMKEDRAKSTWKTRINYLRHTLADLNYELSPDKLKEYILELAEENKSRAEHTAKALKLFIKEVVRLRDSHLARELYDSFKIPKAKTSYKPINLTIDTMSVVIVSSLSYKFWY</sequence>
<dbReference type="Proteomes" id="UP000002307">
    <property type="component" value="Chromosome"/>
</dbReference>
<dbReference type="EMBL" id="CP001401">
    <property type="protein sequence ID" value="ACP56422.1"/>
    <property type="molecule type" value="Genomic_DNA"/>
</dbReference>
<proteinExistence type="predicted"/>
<dbReference type="AlphaFoldDB" id="C3N2G8"/>
<dbReference type="HOGENOM" id="CLU_1100993_0_0_2"/>
<organism evidence="1 2">
    <name type="scientific">Saccharolobus islandicus (strain M.16.27)</name>
    <name type="common">Sulfolobus islandicus</name>
    <dbReference type="NCBI Taxonomy" id="427318"/>
    <lineage>
        <taxon>Archaea</taxon>
        <taxon>Thermoproteota</taxon>
        <taxon>Thermoprotei</taxon>
        <taxon>Sulfolobales</taxon>
        <taxon>Sulfolobaceae</taxon>
        <taxon>Saccharolobus</taxon>
    </lineage>
</organism>
<dbReference type="KEGG" id="sim:M1627_2579"/>
<accession>C3N2G8</accession>